<reference evidence="3 4" key="1">
    <citation type="submission" date="2020-08" db="EMBL/GenBank/DDBJ databases">
        <title>Genomic Encyclopedia of Type Strains, Phase III (KMG-III): the genomes of soil and plant-associated and newly described type strains.</title>
        <authorList>
            <person name="Whitman W."/>
        </authorList>
    </citation>
    <scope>NUCLEOTIDE SEQUENCE [LARGE SCALE GENOMIC DNA]</scope>
    <source>
        <strain evidence="3 4">CECT 5862</strain>
    </source>
</reference>
<organism evidence="3 4">
    <name type="scientific">Paenibacillus phyllosphaerae</name>
    <dbReference type="NCBI Taxonomy" id="274593"/>
    <lineage>
        <taxon>Bacteria</taxon>
        <taxon>Bacillati</taxon>
        <taxon>Bacillota</taxon>
        <taxon>Bacilli</taxon>
        <taxon>Bacillales</taxon>
        <taxon>Paenibacillaceae</taxon>
        <taxon>Paenibacillus</taxon>
    </lineage>
</organism>
<dbReference type="Proteomes" id="UP000570361">
    <property type="component" value="Unassembled WGS sequence"/>
</dbReference>
<evidence type="ECO:0000259" key="2">
    <source>
        <dbReference type="Pfam" id="PF00144"/>
    </source>
</evidence>
<dbReference type="InterPro" id="IPR050789">
    <property type="entry name" value="Diverse_Enzym_Activities"/>
</dbReference>
<feature type="domain" description="Beta-lactamase-related" evidence="2">
    <location>
        <begin position="29"/>
        <end position="365"/>
    </location>
</feature>
<gene>
    <name evidence="3" type="ORF">FHS18_004836</name>
</gene>
<dbReference type="RefSeq" id="WP_183602848.1">
    <property type="nucleotide sequence ID" value="NZ_JACHXK010000014.1"/>
</dbReference>
<evidence type="ECO:0000313" key="3">
    <source>
        <dbReference type="EMBL" id="MBB3112734.1"/>
    </source>
</evidence>
<protein>
    <submittedName>
        <fullName evidence="3">CubicO group peptidase (Beta-lactamase class C family)</fullName>
    </submittedName>
</protein>
<keyword evidence="1" id="KW-0378">Hydrolase</keyword>
<comment type="caution">
    <text evidence="3">The sequence shown here is derived from an EMBL/GenBank/DDBJ whole genome shotgun (WGS) entry which is preliminary data.</text>
</comment>
<dbReference type="EMBL" id="JACHXK010000014">
    <property type="protein sequence ID" value="MBB3112734.1"/>
    <property type="molecule type" value="Genomic_DNA"/>
</dbReference>
<name>A0A7W5B230_9BACL</name>
<dbReference type="GO" id="GO:0016787">
    <property type="term" value="F:hydrolase activity"/>
    <property type="evidence" value="ECO:0007669"/>
    <property type="project" value="UniProtKB-KW"/>
</dbReference>
<dbReference type="Gene3D" id="3.40.710.10">
    <property type="entry name" value="DD-peptidase/beta-lactamase superfamily"/>
    <property type="match status" value="1"/>
</dbReference>
<sequence>MPKILSVHDGFTDAKPEEVGYDAAALVRLDRHYAELIEKGTIQAAGYLLAKNGQVIAHRTMGALTPADDSLSLMPDSVRKVYSITKVFVAVAIHQLIDRGLLHSTQRVSDFIPEFDTDTHRAITITHLLTHTSGLRGDPGFYQEPYGLPWYEWWSRVNHEYWGQTEWIKLLLSGPLQNEPGKEWIYCSAGFVLLAEVVSRVSGKPFEQYVIDEITAPLNMTRTCFEVPTELYDEVCYVSEWEGQSVRDSRPFEGRPPRGGNGLYSTLSDLWRFGQMMLQGGTFEGVRIQSKRAVELQTANHLHGVVHNGWGSKRKDFPHGLGWSLDAAFDLSSDGTYSHEGYGHSGLYIDPAEQLVFVFFVPSTRGYTDESVVTPRAIVWSGIL</sequence>
<dbReference type="InterPro" id="IPR012338">
    <property type="entry name" value="Beta-lactam/transpept-like"/>
</dbReference>
<evidence type="ECO:0000256" key="1">
    <source>
        <dbReference type="ARBA" id="ARBA00022801"/>
    </source>
</evidence>
<proteinExistence type="predicted"/>
<dbReference type="Pfam" id="PF00144">
    <property type="entry name" value="Beta-lactamase"/>
    <property type="match status" value="1"/>
</dbReference>
<keyword evidence="4" id="KW-1185">Reference proteome</keyword>
<dbReference type="SUPFAM" id="SSF56601">
    <property type="entry name" value="beta-lactamase/transpeptidase-like"/>
    <property type="match status" value="1"/>
</dbReference>
<dbReference type="PANTHER" id="PTHR43283">
    <property type="entry name" value="BETA-LACTAMASE-RELATED"/>
    <property type="match status" value="1"/>
</dbReference>
<dbReference type="InterPro" id="IPR001466">
    <property type="entry name" value="Beta-lactam-related"/>
</dbReference>
<evidence type="ECO:0000313" key="4">
    <source>
        <dbReference type="Proteomes" id="UP000570361"/>
    </source>
</evidence>
<accession>A0A7W5B230</accession>
<dbReference type="PANTHER" id="PTHR43283:SF11">
    <property type="entry name" value="BETA-LACTAMASE-RELATED DOMAIN-CONTAINING PROTEIN"/>
    <property type="match status" value="1"/>
</dbReference>
<dbReference type="AlphaFoldDB" id="A0A7W5B230"/>